<dbReference type="Gene3D" id="1.25.40.10">
    <property type="entry name" value="Tetratricopeptide repeat domain"/>
    <property type="match status" value="3"/>
</dbReference>
<gene>
    <name evidence="3" type="ORF">A2519_16115</name>
</gene>
<sequence>MKKLIVAVCLALCAQSCVYFNTFYNAKKYFRQARDAQTLRLRSATSDTVKKVVDAEEQLFAKSIEKCSKILNLYPNKKKYVSLATLLIGEIYFYEGKYEMAVRKFNEYITNYPGSEYYFEAVYYKGLCYLDEEDLDHAEKEFEKIVDAETAAAGLRRQARYMLAEISVRRGSNFGAIDHLKKLKGGGKILNSLINFKMGNLLFSQKNYTEAYANFIKVENVKADKELTDITIPDNLQYKARIMAGRCLFEKGDHGKAVPYFRALLDNDAYFKFFGEIYNYIAQCLAADGKHDEARKIYSDVIAEYAKTRESAVACYRLGLLYETVFSDIGKAFSYFNLARTEFPDCDEARLASERYTAFRSIVLLRSNLDSLLTADTTLTKTDSLAIDSLKRLEPAQKFMSIAEIFLFDLSSGDSAVKNYRSILALDTAGDTAGTLRLYRMKAEYAIAWIVKNILFNSGAGDSLFQDIVERYPATEYAKAAQRGLGQPVTIMTSSDSVIADYMHAESLYTIGNAPKRAIEAFFAFAEHYASHELAPKALFAAAWLYENGLFDNAMAEIGYKALVDKYPETDFAKFARKKLEGKKDDLQDIFVDKPGEGAEGTVLDKTMADKIQQFAANSSNEQSNEEAWVTLTVLEAEEGKMDGDQRSEKVLRSEINPAMDAIDEIYIDLIDEDLSEEGNLTVRVWIAKTGEVTKTLVDKKKSTIKDATLLTETENILRGMEFPDGAPNTVMLRMEMTFKNKAKELRKGLDE</sequence>
<dbReference type="Pfam" id="PF13432">
    <property type="entry name" value="TPR_16"/>
    <property type="match status" value="1"/>
</dbReference>
<proteinExistence type="predicted"/>
<organism evidence="3 4">
    <name type="scientific">Candidatus Raymondbacteria bacterium RIFOXYD12_FULL_49_13</name>
    <dbReference type="NCBI Taxonomy" id="1817890"/>
    <lineage>
        <taxon>Bacteria</taxon>
        <taxon>Raymondiibacteriota</taxon>
    </lineage>
</organism>
<evidence type="ECO:0000313" key="3">
    <source>
        <dbReference type="EMBL" id="OGK02394.1"/>
    </source>
</evidence>
<feature type="chain" id="PRO_5009528459" evidence="2">
    <location>
        <begin position="20"/>
        <end position="752"/>
    </location>
</feature>
<dbReference type="Proteomes" id="UP000179243">
    <property type="component" value="Unassembled WGS sequence"/>
</dbReference>
<dbReference type="SMART" id="SM00028">
    <property type="entry name" value="TPR"/>
    <property type="match status" value="6"/>
</dbReference>
<keyword evidence="2" id="KW-0732">Signal</keyword>
<evidence type="ECO:0000256" key="1">
    <source>
        <dbReference type="PROSITE-ProRule" id="PRU00339"/>
    </source>
</evidence>
<keyword evidence="1" id="KW-0802">TPR repeat</keyword>
<reference evidence="3 4" key="1">
    <citation type="journal article" date="2016" name="Nat. Commun.">
        <title>Thousands of microbial genomes shed light on interconnected biogeochemical processes in an aquifer system.</title>
        <authorList>
            <person name="Anantharaman K."/>
            <person name="Brown C.T."/>
            <person name="Hug L.A."/>
            <person name="Sharon I."/>
            <person name="Castelle C.J."/>
            <person name="Probst A.J."/>
            <person name="Thomas B.C."/>
            <person name="Singh A."/>
            <person name="Wilkins M.J."/>
            <person name="Karaoz U."/>
            <person name="Brodie E.L."/>
            <person name="Williams K.H."/>
            <person name="Hubbard S.S."/>
            <person name="Banfield J.F."/>
        </authorList>
    </citation>
    <scope>NUCLEOTIDE SEQUENCE [LARGE SCALE GENOMIC DNA]</scope>
</reference>
<dbReference type="InterPro" id="IPR019734">
    <property type="entry name" value="TPR_rpt"/>
</dbReference>
<name>A0A1F7F6U6_UNCRA</name>
<dbReference type="PROSITE" id="PS50005">
    <property type="entry name" value="TPR"/>
    <property type="match status" value="1"/>
</dbReference>
<dbReference type="InterPro" id="IPR011990">
    <property type="entry name" value="TPR-like_helical_dom_sf"/>
</dbReference>
<dbReference type="EMBL" id="MFYX01000109">
    <property type="protein sequence ID" value="OGK02394.1"/>
    <property type="molecule type" value="Genomic_DNA"/>
</dbReference>
<feature type="repeat" description="TPR" evidence="1">
    <location>
        <begin position="82"/>
        <end position="115"/>
    </location>
</feature>
<evidence type="ECO:0000313" key="4">
    <source>
        <dbReference type="Proteomes" id="UP000179243"/>
    </source>
</evidence>
<protein>
    <submittedName>
        <fullName evidence="3">Uncharacterized protein</fullName>
    </submittedName>
</protein>
<dbReference type="Pfam" id="PF13174">
    <property type="entry name" value="TPR_6"/>
    <property type="match status" value="2"/>
</dbReference>
<dbReference type="AlphaFoldDB" id="A0A1F7F6U6"/>
<dbReference type="SUPFAM" id="SSF48452">
    <property type="entry name" value="TPR-like"/>
    <property type="match status" value="2"/>
</dbReference>
<accession>A0A1F7F6U6</accession>
<feature type="signal peptide" evidence="2">
    <location>
        <begin position="1"/>
        <end position="19"/>
    </location>
</feature>
<evidence type="ECO:0000256" key="2">
    <source>
        <dbReference type="SAM" id="SignalP"/>
    </source>
</evidence>
<comment type="caution">
    <text evidence="3">The sequence shown here is derived from an EMBL/GenBank/DDBJ whole genome shotgun (WGS) entry which is preliminary data.</text>
</comment>